<evidence type="ECO:0000313" key="1">
    <source>
        <dbReference type="EMBL" id="GJU00063.1"/>
    </source>
</evidence>
<dbReference type="InterPro" id="IPR043502">
    <property type="entry name" value="DNA/RNA_pol_sf"/>
</dbReference>
<evidence type="ECO:0008006" key="3">
    <source>
        <dbReference type="Google" id="ProtNLM"/>
    </source>
</evidence>
<dbReference type="InterPro" id="IPR053134">
    <property type="entry name" value="RNA-dir_DNA_polymerase"/>
</dbReference>
<reference evidence="1" key="1">
    <citation type="journal article" date="2022" name="Int. J. Mol. Sci.">
        <title>Draft Genome of Tanacetum Coccineum: Genomic Comparison of Closely Related Tanacetum-Family Plants.</title>
        <authorList>
            <person name="Yamashiro T."/>
            <person name="Shiraishi A."/>
            <person name="Nakayama K."/>
            <person name="Satake H."/>
        </authorList>
    </citation>
    <scope>NUCLEOTIDE SEQUENCE</scope>
</reference>
<protein>
    <recommendedName>
        <fullName evidence="3">Reverse transcriptase domain-containing protein</fullName>
    </recommendedName>
</protein>
<dbReference type="PANTHER" id="PTHR24559">
    <property type="entry name" value="TRANSPOSON TY3-I GAG-POL POLYPROTEIN"/>
    <property type="match status" value="1"/>
</dbReference>
<dbReference type="PANTHER" id="PTHR24559:SF444">
    <property type="entry name" value="REVERSE TRANSCRIPTASE DOMAIN-CONTAINING PROTEIN"/>
    <property type="match status" value="1"/>
</dbReference>
<sequence length="390" mass="43989">MQLPPRKENQDRYCDYHREKGHYTYDCFQLKRQLEIALESGKLNHLIKDVRQRGRGSAKGRDAGNVEGMMNSDKRVMAGKGEDIQYLSVLNVAGSDFNGERSGSIAGGGVVKPLGKIELEVVFGDGGLFRTVMINFTEVRAPSPYNVIFERTGLRALRAVSSTIHSMIKFPTLRGIATLVTQTMIIAECQKLEKKQMVEKEASQNTLLKEEGPKRVDMTEQTLVNPAYRDQLVTIGGNLSGGCKNQLKTLLKKSMDIFAWEPADMTGIPRRIIEHSLNVNPSMEPFALKRRVMTSDRTQAIIKEVGEWVNAGIVRRVKYPTSISNPVLVKKDAYKGYHQVQMALDDEEKTALYTYHGTYCYTKMPFRLKNAGLLIKDWSTWLFNPRSEGT</sequence>
<dbReference type="EMBL" id="BQNB010020827">
    <property type="protein sequence ID" value="GJU00063.1"/>
    <property type="molecule type" value="Genomic_DNA"/>
</dbReference>
<name>A0ABQ5IKT0_9ASTR</name>
<organism evidence="1 2">
    <name type="scientific">Tanacetum coccineum</name>
    <dbReference type="NCBI Taxonomy" id="301880"/>
    <lineage>
        <taxon>Eukaryota</taxon>
        <taxon>Viridiplantae</taxon>
        <taxon>Streptophyta</taxon>
        <taxon>Embryophyta</taxon>
        <taxon>Tracheophyta</taxon>
        <taxon>Spermatophyta</taxon>
        <taxon>Magnoliopsida</taxon>
        <taxon>eudicotyledons</taxon>
        <taxon>Gunneridae</taxon>
        <taxon>Pentapetalae</taxon>
        <taxon>asterids</taxon>
        <taxon>campanulids</taxon>
        <taxon>Asterales</taxon>
        <taxon>Asteraceae</taxon>
        <taxon>Asteroideae</taxon>
        <taxon>Anthemideae</taxon>
        <taxon>Anthemidinae</taxon>
        <taxon>Tanacetum</taxon>
    </lineage>
</organism>
<dbReference type="Proteomes" id="UP001151760">
    <property type="component" value="Unassembled WGS sequence"/>
</dbReference>
<reference evidence="1" key="2">
    <citation type="submission" date="2022-01" db="EMBL/GenBank/DDBJ databases">
        <authorList>
            <person name="Yamashiro T."/>
            <person name="Shiraishi A."/>
            <person name="Satake H."/>
            <person name="Nakayama K."/>
        </authorList>
    </citation>
    <scope>NUCLEOTIDE SEQUENCE</scope>
</reference>
<proteinExistence type="predicted"/>
<keyword evidence="2" id="KW-1185">Reference proteome</keyword>
<gene>
    <name evidence="1" type="ORF">Tco_1110401</name>
</gene>
<accession>A0ABQ5IKT0</accession>
<dbReference type="SUPFAM" id="SSF56672">
    <property type="entry name" value="DNA/RNA polymerases"/>
    <property type="match status" value="1"/>
</dbReference>
<dbReference type="Gene3D" id="3.10.10.10">
    <property type="entry name" value="HIV Type 1 Reverse Transcriptase, subunit A, domain 1"/>
    <property type="match status" value="1"/>
</dbReference>
<comment type="caution">
    <text evidence="1">The sequence shown here is derived from an EMBL/GenBank/DDBJ whole genome shotgun (WGS) entry which is preliminary data.</text>
</comment>
<evidence type="ECO:0000313" key="2">
    <source>
        <dbReference type="Proteomes" id="UP001151760"/>
    </source>
</evidence>